<dbReference type="HAMAP" id="MF_01398">
    <property type="entry name" value="ATP_synth_b_bprime"/>
    <property type="match status" value="1"/>
</dbReference>
<dbReference type="EMBL" id="GBEZ01019147">
    <property type="protein sequence ID" value="JAC67370.1"/>
    <property type="molecule type" value="Transcribed_RNA"/>
</dbReference>
<sequence>MVAATVRCSASSALAARATTRPALRAARPSPRVVLVRAQEKQTLADNAARSLSLLAKPAALAAVSNVIMALPASADAGKLFDFNLTLPVMAGQFLLLMVFLDKTWFTPVGELLDRRDSELRGMIGEVKDNSSQLAALKAEAEEILRSARADSQSQLKALKAECQADLDAKYAEAKAKVDKELEAALASLTKEEQEAMKQMEAQVEALSADIIARVLPEGVSL</sequence>
<evidence type="ECO:0000256" key="7">
    <source>
        <dbReference type="ARBA" id="ARBA00022989"/>
    </source>
</evidence>
<dbReference type="GO" id="GO:0046961">
    <property type="term" value="F:proton-transporting ATPase activity, rotational mechanism"/>
    <property type="evidence" value="ECO:0007669"/>
    <property type="project" value="TreeGrafter"/>
</dbReference>
<dbReference type="PANTHER" id="PTHR33445">
    <property type="entry name" value="ATP SYNTHASE SUBUNIT B', CHLOROPLASTIC"/>
    <property type="match status" value="1"/>
</dbReference>
<evidence type="ECO:0000256" key="5">
    <source>
        <dbReference type="ARBA" id="ARBA00022692"/>
    </source>
</evidence>
<evidence type="ECO:0000256" key="9">
    <source>
        <dbReference type="ARBA" id="ARBA00023136"/>
    </source>
</evidence>
<reference evidence="13" key="1">
    <citation type="submission" date="2014-05" db="EMBL/GenBank/DDBJ databases">
        <title>The transcriptome of the halophilic microalga Tetraselmis sp. GSL018 isolated from the Great Salt Lake, Utah.</title>
        <authorList>
            <person name="Jinkerson R.E."/>
            <person name="D'Adamo S."/>
            <person name="Posewitz M.C."/>
        </authorList>
    </citation>
    <scope>NUCLEOTIDE SEQUENCE</scope>
    <source>
        <strain evidence="13">GSL018</strain>
    </source>
</reference>
<dbReference type="PANTHER" id="PTHR33445:SF2">
    <property type="entry name" value="ATP SYNTHASE SUBUNIT B', CHLOROPLASTIC"/>
    <property type="match status" value="1"/>
</dbReference>
<evidence type="ECO:0000256" key="2">
    <source>
        <dbReference type="ARBA" id="ARBA00005513"/>
    </source>
</evidence>
<keyword evidence="4 11" id="KW-0138">CF(0)</keyword>
<dbReference type="AlphaFoldDB" id="A0A061R9K3"/>
<evidence type="ECO:0000313" key="13">
    <source>
        <dbReference type="EMBL" id="JAC67370.1"/>
    </source>
</evidence>
<keyword evidence="9" id="KW-0472">Membrane</keyword>
<dbReference type="CDD" id="cd06503">
    <property type="entry name" value="ATP-synt_Fo_b"/>
    <property type="match status" value="1"/>
</dbReference>
<proteinExistence type="inferred from homology"/>
<name>A0A061R9K3_9CHLO</name>
<keyword evidence="6 11" id="KW-0375">Hydrogen ion transport</keyword>
<dbReference type="GO" id="GO:0045259">
    <property type="term" value="C:proton-transporting ATP synthase complex"/>
    <property type="evidence" value="ECO:0007669"/>
    <property type="project" value="UniProtKB-KW"/>
</dbReference>
<evidence type="ECO:0000256" key="1">
    <source>
        <dbReference type="ARBA" id="ARBA00004167"/>
    </source>
</evidence>
<keyword evidence="12" id="KW-0175">Coiled coil</keyword>
<dbReference type="GO" id="GO:0015986">
    <property type="term" value="P:proton motive force-driven ATP synthesis"/>
    <property type="evidence" value="ECO:0007669"/>
    <property type="project" value="InterPro"/>
</dbReference>
<keyword evidence="3 11" id="KW-0813">Transport</keyword>
<accession>A0A061R9K3</accession>
<dbReference type="HAMAP" id="MF_01399">
    <property type="entry name" value="ATP_synth_bprime"/>
    <property type="match status" value="1"/>
</dbReference>
<evidence type="ECO:0000256" key="8">
    <source>
        <dbReference type="ARBA" id="ARBA00023065"/>
    </source>
</evidence>
<dbReference type="Pfam" id="PF00430">
    <property type="entry name" value="ATP-synt_B"/>
    <property type="match status" value="1"/>
</dbReference>
<feature type="coiled-coil region" evidence="12">
    <location>
        <begin position="175"/>
        <end position="210"/>
    </location>
</feature>
<comment type="function">
    <text evidence="10">F(1)F(0) ATP synthase produces ATP from ADP in the presence of a proton or sodium gradient. F-type ATPases consist of two structural domains, F(1) containing the extramembraneous catalytic core and F(0) containing the membrane proton channel, linked together by a central stalk and a peripheral stalk. During catalysis, ATP synthesis in the catalytic domain of F(1) is coupled via a rotary mechanism of the central stalk subunits to proton translocation.</text>
</comment>
<evidence type="ECO:0000256" key="12">
    <source>
        <dbReference type="SAM" id="Coils"/>
    </source>
</evidence>
<evidence type="ECO:0000256" key="3">
    <source>
        <dbReference type="ARBA" id="ARBA00022448"/>
    </source>
</evidence>
<gene>
    <name evidence="13" type="primary">ATPF</name>
    <name evidence="13" type="ORF">TSPGSL018_11348</name>
</gene>
<dbReference type="InterPro" id="IPR034679">
    <property type="entry name" value="ATP_synth_b"/>
</dbReference>
<evidence type="ECO:0000256" key="6">
    <source>
        <dbReference type="ARBA" id="ARBA00022781"/>
    </source>
</evidence>
<keyword evidence="8 11" id="KW-0406">Ion transport</keyword>
<keyword evidence="5 11" id="KW-0812">Transmembrane</keyword>
<keyword evidence="7" id="KW-1133">Transmembrane helix</keyword>
<comment type="similarity">
    <text evidence="2 11">Belongs to the ATPase B chain family.</text>
</comment>
<dbReference type="InterPro" id="IPR050059">
    <property type="entry name" value="ATP_synthase_B_chain"/>
</dbReference>
<dbReference type="InterPro" id="IPR002146">
    <property type="entry name" value="ATP_synth_b/b'su_bac/chlpt"/>
</dbReference>
<comment type="subcellular location">
    <subcellularLocation>
        <location evidence="1">Membrane</location>
        <topology evidence="1">Single-pass membrane protein</topology>
    </subcellularLocation>
</comment>
<organism evidence="13">
    <name type="scientific">Tetraselmis sp. GSL018</name>
    <dbReference type="NCBI Taxonomy" id="582737"/>
    <lineage>
        <taxon>Eukaryota</taxon>
        <taxon>Viridiplantae</taxon>
        <taxon>Chlorophyta</taxon>
        <taxon>core chlorophytes</taxon>
        <taxon>Chlorodendrophyceae</taxon>
        <taxon>Chlorodendrales</taxon>
        <taxon>Chlorodendraceae</taxon>
        <taxon>Tetraselmis</taxon>
    </lineage>
</organism>
<evidence type="ECO:0000256" key="4">
    <source>
        <dbReference type="ARBA" id="ARBA00022547"/>
    </source>
</evidence>
<evidence type="ECO:0000256" key="11">
    <source>
        <dbReference type="RuleBase" id="RU003848"/>
    </source>
</evidence>
<evidence type="ECO:0000256" key="10">
    <source>
        <dbReference type="ARBA" id="ARBA00025198"/>
    </source>
</evidence>
<protein>
    <submittedName>
        <fullName evidence="13">F-type H+-transporting ATPase subunit b</fullName>
    </submittedName>
</protein>